<evidence type="ECO:0000313" key="3">
    <source>
        <dbReference type="Proteomes" id="UP000094784"/>
    </source>
</evidence>
<dbReference type="AlphaFoldDB" id="A0A1E4QYN6"/>
<organism evidence="2 3">
    <name type="scientific">Lysinibacillus fusiformis</name>
    <dbReference type="NCBI Taxonomy" id="28031"/>
    <lineage>
        <taxon>Bacteria</taxon>
        <taxon>Bacillati</taxon>
        <taxon>Bacillota</taxon>
        <taxon>Bacilli</taxon>
        <taxon>Bacillales</taxon>
        <taxon>Bacillaceae</taxon>
        <taxon>Lysinibacillus</taxon>
    </lineage>
</organism>
<accession>A0A1E4QYN6</accession>
<dbReference type="CDD" id="cd00093">
    <property type="entry name" value="HTH_XRE"/>
    <property type="match status" value="1"/>
</dbReference>
<name>A0A1E4QYN6_9BACI</name>
<gene>
    <name evidence="2" type="ORF">BG258_23490</name>
</gene>
<dbReference type="Pfam" id="PF01381">
    <property type="entry name" value="HTH_3"/>
    <property type="match status" value="1"/>
</dbReference>
<dbReference type="InterPro" id="IPR001387">
    <property type="entry name" value="Cro/C1-type_HTH"/>
</dbReference>
<evidence type="ECO:0000313" key="2">
    <source>
        <dbReference type="EMBL" id="ODV53322.1"/>
    </source>
</evidence>
<reference evidence="2 3" key="1">
    <citation type="submission" date="2016-09" db="EMBL/GenBank/DDBJ databases">
        <title>Draft genome sequence of the soil isolate, Lysinibacillus fusiformis M5, a potential hypoxanthine producer.</title>
        <authorList>
            <person name="Gallegos-Monterrosa R."/>
            <person name="Maroti G."/>
            <person name="Balint B."/>
            <person name="Kovacs A.T."/>
        </authorList>
    </citation>
    <scope>NUCLEOTIDE SEQUENCE [LARGE SCALE GENOMIC DNA]</scope>
    <source>
        <strain evidence="2 3">M5</strain>
    </source>
</reference>
<comment type="caution">
    <text evidence="2">The sequence shown here is derived from an EMBL/GenBank/DDBJ whole genome shotgun (WGS) entry which is preliminary data.</text>
</comment>
<proteinExistence type="predicted"/>
<dbReference type="EMBL" id="MECQ01000008">
    <property type="protein sequence ID" value="ODV53322.1"/>
    <property type="molecule type" value="Genomic_DNA"/>
</dbReference>
<dbReference type="InterPro" id="IPR010982">
    <property type="entry name" value="Lambda_DNA-bd_dom_sf"/>
</dbReference>
<evidence type="ECO:0000259" key="1">
    <source>
        <dbReference type="PROSITE" id="PS50943"/>
    </source>
</evidence>
<dbReference type="Proteomes" id="UP000094784">
    <property type="component" value="Unassembled WGS sequence"/>
</dbReference>
<dbReference type="PROSITE" id="PS50943">
    <property type="entry name" value="HTH_CROC1"/>
    <property type="match status" value="1"/>
</dbReference>
<dbReference type="Gene3D" id="1.10.260.40">
    <property type="entry name" value="lambda repressor-like DNA-binding domains"/>
    <property type="match status" value="1"/>
</dbReference>
<dbReference type="GO" id="GO:0003677">
    <property type="term" value="F:DNA binding"/>
    <property type="evidence" value="ECO:0007669"/>
    <property type="project" value="InterPro"/>
</dbReference>
<dbReference type="SUPFAM" id="SSF47413">
    <property type="entry name" value="lambda repressor-like DNA-binding domains"/>
    <property type="match status" value="1"/>
</dbReference>
<protein>
    <recommendedName>
        <fullName evidence="1">HTH cro/C1-type domain-containing protein</fullName>
    </recommendedName>
</protein>
<feature type="domain" description="HTH cro/C1-type" evidence="1">
    <location>
        <begin position="6"/>
        <end position="61"/>
    </location>
</feature>
<sequence length="65" mass="7576">MNLEKLKNLREDAKFSISFVSNELGYKTPTGYWLVEHGERKVSVDILFRLAKLYNVAMDELLIVE</sequence>